<evidence type="ECO:0000313" key="4">
    <source>
        <dbReference type="Proteomes" id="UP000031599"/>
    </source>
</evidence>
<keyword evidence="2" id="KW-0812">Transmembrane</keyword>
<dbReference type="InterPro" id="IPR011047">
    <property type="entry name" value="Quinoprotein_ADH-like_sf"/>
</dbReference>
<comment type="caution">
    <text evidence="3">The sequence shown here is derived from an EMBL/GenBank/DDBJ whole genome shotgun (WGS) entry which is preliminary data.</text>
</comment>
<sequence length="334" mass="35726">MFDYDREGKRIVLTDGAELLVHDGESEAPLWRHTESSDIVGVASLEDRVVSVDSDGRVCWRDARSGDQLAQVQLDGTPRALAAGPKGQVAVALPDSVAIMTAGQLDRHIAVDDPRCLAWSPEGKLGVGSGTGTAYQFGSGETNEFNADLPGPIGAIAWNEQGLWVMSVAHDVFRLSSESLGRVTGTPDDTPIQNLACSPGGHYIAIQCSPSLILVLEYPSRETDAQVRYPDREITGLRFGPPPWLGVGLVGGDGNKFNLDNGGTNRTDTHEGRDHNRWMVMVNATRSERESPAPSSGAPAVAADEAEEETTPLQGIIGVLVLIAILATLYFWLS</sequence>
<feature type="transmembrane region" description="Helical" evidence="2">
    <location>
        <begin position="313"/>
        <end position="333"/>
    </location>
</feature>
<accession>A0A0C2D6Z6</accession>
<reference evidence="3 4" key="1">
    <citation type="submission" date="2014-12" db="EMBL/GenBank/DDBJ databases">
        <title>Genome assembly of Enhygromyxa salina DSM 15201.</title>
        <authorList>
            <person name="Sharma G."/>
            <person name="Subramanian S."/>
        </authorList>
    </citation>
    <scope>NUCLEOTIDE SEQUENCE [LARGE SCALE GENOMIC DNA]</scope>
    <source>
        <strain evidence="3 4">DSM 15201</strain>
    </source>
</reference>
<feature type="compositionally biased region" description="Low complexity" evidence="1">
    <location>
        <begin position="292"/>
        <end position="303"/>
    </location>
</feature>
<dbReference type="Gene3D" id="2.130.10.10">
    <property type="entry name" value="YVTN repeat-like/Quinoprotein amine dehydrogenase"/>
    <property type="match status" value="1"/>
</dbReference>
<evidence type="ECO:0008006" key="5">
    <source>
        <dbReference type="Google" id="ProtNLM"/>
    </source>
</evidence>
<organism evidence="3 4">
    <name type="scientific">Enhygromyxa salina</name>
    <dbReference type="NCBI Taxonomy" id="215803"/>
    <lineage>
        <taxon>Bacteria</taxon>
        <taxon>Pseudomonadati</taxon>
        <taxon>Myxococcota</taxon>
        <taxon>Polyangia</taxon>
        <taxon>Nannocystales</taxon>
        <taxon>Nannocystaceae</taxon>
        <taxon>Enhygromyxa</taxon>
    </lineage>
</organism>
<keyword evidence="2" id="KW-0472">Membrane</keyword>
<evidence type="ECO:0000313" key="3">
    <source>
        <dbReference type="EMBL" id="KIG15802.1"/>
    </source>
</evidence>
<proteinExistence type="predicted"/>
<evidence type="ECO:0000256" key="1">
    <source>
        <dbReference type="SAM" id="MobiDB-lite"/>
    </source>
</evidence>
<dbReference type="EMBL" id="JMCC02000047">
    <property type="protein sequence ID" value="KIG15802.1"/>
    <property type="molecule type" value="Genomic_DNA"/>
</dbReference>
<dbReference type="RefSeq" id="WP_052550883.1">
    <property type="nucleotide sequence ID" value="NZ_JMCC02000047.1"/>
</dbReference>
<gene>
    <name evidence="3" type="ORF">DB30_05220</name>
</gene>
<dbReference type="AlphaFoldDB" id="A0A0C2D6Z6"/>
<dbReference type="InterPro" id="IPR015943">
    <property type="entry name" value="WD40/YVTN_repeat-like_dom_sf"/>
</dbReference>
<name>A0A0C2D6Z6_9BACT</name>
<dbReference type="SUPFAM" id="SSF50998">
    <property type="entry name" value="Quinoprotein alcohol dehydrogenase-like"/>
    <property type="match status" value="1"/>
</dbReference>
<evidence type="ECO:0000256" key="2">
    <source>
        <dbReference type="SAM" id="Phobius"/>
    </source>
</evidence>
<feature type="region of interest" description="Disordered" evidence="1">
    <location>
        <begin position="286"/>
        <end position="306"/>
    </location>
</feature>
<dbReference type="Proteomes" id="UP000031599">
    <property type="component" value="Unassembled WGS sequence"/>
</dbReference>
<protein>
    <recommendedName>
        <fullName evidence="5">WD40 repeat domain-containing protein</fullName>
    </recommendedName>
</protein>
<keyword evidence="2" id="KW-1133">Transmembrane helix</keyword>